<protein>
    <submittedName>
        <fullName evidence="2">Uncharacterized protein</fullName>
    </submittedName>
</protein>
<evidence type="ECO:0000313" key="3">
    <source>
        <dbReference type="Proteomes" id="UP001172101"/>
    </source>
</evidence>
<dbReference type="EMBL" id="JAUIRO010000003">
    <property type="protein sequence ID" value="KAK0722974.1"/>
    <property type="molecule type" value="Genomic_DNA"/>
</dbReference>
<accession>A0AA40E042</accession>
<organism evidence="2 3">
    <name type="scientific">Lasiosphaeria miniovina</name>
    <dbReference type="NCBI Taxonomy" id="1954250"/>
    <lineage>
        <taxon>Eukaryota</taxon>
        <taxon>Fungi</taxon>
        <taxon>Dikarya</taxon>
        <taxon>Ascomycota</taxon>
        <taxon>Pezizomycotina</taxon>
        <taxon>Sordariomycetes</taxon>
        <taxon>Sordariomycetidae</taxon>
        <taxon>Sordariales</taxon>
        <taxon>Lasiosphaeriaceae</taxon>
        <taxon>Lasiosphaeria</taxon>
    </lineage>
</organism>
<dbReference type="RefSeq" id="XP_060298898.1">
    <property type="nucleotide sequence ID" value="XM_060433954.1"/>
</dbReference>
<dbReference type="Proteomes" id="UP001172101">
    <property type="component" value="Unassembled WGS sequence"/>
</dbReference>
<comment type="caution">
    <text evidence="2">The sequence shown here is derived from an EMBL/GenBank/DDBJ whole genome shotgun (WGS) entry which is preliminary data.</text>
</comment>
<evidence type="ECO:0000313" key="2">
    <source>
        <dbReference type="EMBL" id="KAK0722974.1"/>
    </source>
</evidence>
<feature type="compositionally biased region" description="Polar residues" evidence="1">
    <location>
        <begin position="1"/>
        <end position="11"/>
    </location>
</feature>
<gene>
    <name evidence="2" type="ORF">B0T26DRAFT_243845</name>
</gene>
<feature type="region of interest" description="Disordered" evidence="1">
    <location>
        <begin position="1"/>
        <end position="23"/>
    </location>
</feature>
<reference evidence="2" key="1">
    <citation type="submission" date="2023-06" db="EMBL/GenBank/DDBJ databases">
        <title>Genome-scale phylogeny and comparative genomics of the fungal order Sordariales.</title>
        <authorList>
            <consortium name="Lawrence Berkeley National Laboratory"/>
            <person name="Hensen N."/>
            <person name="Bonometti L."/>
            <person name="Westerberg I."/>
            <person name="Brannstrom I.O."/>
            <person name="Guillou S."/>
            <person name="Cros-Aarteil S."/>
            <person name="Calhoun S."/>
            <person name="Haridas S."/>
            <person name="Kuo A."/>
            <person name="Mondo S."/>
            <person name="Pangilinan J."/>
            <person name="Riley R."/>
            <person name="LaButti K."/>
            <person name="Andreopoulos B."/>
            <person name="Lipzen A."/>
            <person name="Chen C."/>
            <person name="Yanf M."/>
            <person name="Daum C."/>
            <person name="Ng V."/>
            <person name="Clum A."/>
            <person name="Steindorff A."/>
            <person name="Ohm R."/>
            <person name="Martin F."/>
            <person name="Silar P."/>
            <person name="Natvig D."/>
            <person name="Lalanne C."/>
            <person name="Gautier V."/>
            <person name="Ament-velasquez S.L."/>
            <person name="Kruys A."/>
            <person name="Hutchinson M.I."/>
            <person name="Powell A.J."/>
            <person name="Barry K."/>
            <person name="Miller A.N."/>
            <person name="Grigoriev I.V."/>
            <person name="Debuchy R."/>
            <person name="Gladieux P."/>
            <person name="Thoren M.H."/>
            <person name="Johannesson H."/>
        </authorList>
    </citation>
    <scope>NUCLEOTIDE SEQUENCE</scope>
    <source>
        <strain evidence="2">SMH2392-1A</strain>
    </source>
</reference>
<sequence>MSPGQTGQVPTCTPFPNPNQRFRNPIFTVSSNKENKIKPVLPRPHASEGQHQAICIQTRPKNTPICMYVCMCVCIRPLAVCLFVCPPWIPSHPDSSCYED</sequence>
<keyword evidence="3" id="KW-1185">Reference proteome</keyword>
<name>A0AA40E042_9PEZI</name>
<dbReference type="GeneID" id="85317224"/>
<dbReference type="AlphaFoldDB" id="A0AA40E042"/>
<evidence type="ECO:0000256" key="1">
    <source>
        <dbReference type="SAM" id="MobiDB-lite"/>
    </source>
</evidence>
<proteinExistence type="predicted"/>